<dbReference type="InterPro" id="IPR017342">
    <property type="entry name" value="S-AdoMet-dep_Met_synth_prd"/>
</dbReference>
<accession>A0ABS6DVC5</accession>
<organism evidence="2 3">
    <name type="scientific">Intestinibacter bartlettii</name>
    <dbReference type="NCBI Taxonomy" id="261299"/>
    <lineage>
        <taxon>Bacteria</taxon>
        <taxon>Bacillati</taxon>
        <taxon>Bacillota</taxon>
        <taxon>Clostridia</taxon>
        <taxon>Peptostreptococcales</taxon>
        <taxon>Peptostreptococcaceae</taxon>
        <taxon>Intestinibacter</taxon>
    </lineage>
</organism>
<proteinExistence type="predicted"/>
<dbReference type="PIRSF" id="PIRSF037984">
    <property type="entry name" value="Met_synth_TM0269_prd"/>
    <property type="match status" value="1"/>
</dbReference>
<sequence>MIGNQENIISNVLVDKSEVLRYLGHKGQDIDNDLNLRINQCIQETKKEIDTKYVYGIYDIKNDLNLNTVEFKNTNLILKSKDISELLRDCDKCVLMCATLGFNIEKNIRRYSYNDLTKGIIIDACATTSIEEICDLIQDNILESLSKQGKSLTMRYSPGYGDLDISANRDILEVLDAHRKIGVTVTNTGIMIPRKSVVALIGVTNKHIEKVKRTCDNCSNRLNCEYRRKADGCGGKTIYTR</sequence>
<reference evidence="2 3" key="1">
    <citation type="submission" date="2021-06" db="EMBL/GenBank/DDBJ databases">
        <authorList>
            <person name="Sun Q."/>
            <person name="Li D."/>
        </authorList>
    </citation>
    <scope>NUCLEOTIDE SEQUENCE [LARGE SCALE GENOMIC DNA]</scope>
    <source>
        <strain evidence="2 3">N19</strain>
    </source>
</reference>
<dbReference type="Pfam" id="PF02965">
    <property type="entry name" value="Met_synt_B12"/>
    <property type="match status" value="1"/>
</dbReference>
<dbReference type="RefSeq" id="WP_216568913.1">
    <property type="nucleotide sequence ID" value="NZ_JAHLOQ010000009.1"/>
</dbReference>
<feature type="domain" description="AdoMet activation" evidence="1">
    <location>
        <begin position="149"/>
        <end position="202"/>
    </location>
</feature>
<keyword evidence="3" id="KW-1185">Reference proteome</keyword>
<name>A0ABS6DVC5_9FIRM</name>
<evidence type="ECO:0000259" key="1">
    <source>
        <dbReference type="Pfam" id="PF02965"/>
    </source>
</evidence>
<comment type="caution">
    <text evidence="2">The sequence shown here is derived from an EMBL/GenBank/DDBJ whole genome shotgun (WGS) entry which is preliminary data.</text>
</comment>
<dbReference type="Proteomes" id="UP001196301">
    <property type="component" value="Unassembled WGS sequence"/>
</dbReference>
<dbReference type="InterPro" id="IPR004223">
    <property type="entry name" value="VitB12-dep_Met_synth_activ_dom"/>
</dbReference>
<gene>
    <name evidence="2" type="ORF">KQI20_04915</name>
</gene>
<protein>
    <submittedName>
        <fullName evidence="2">Vitamin B12 dependent methionine synthase, activation domain protein</fullName>
    </submittedName>
</protein>
<evidence type="ECO:0000313" key="3">
    <source>
        <dbReference type="Proteomes" id="UP001196301"/>
    </source>
</evidence>
<evidence type="ECO:0000313" key="2">
    <source>
        <dbReference type="EMBL" id="MBU5335773.1"/>
    </source>
</evidence>
<dbReference type="EMBL" id="JAHLOQ010000009">
    <property type="protein sequence ID" value="MBU5335773.1"/>
    <property type="molecule type" value="Genomic_DNA"/>
</dbReference>